<name>A0A7X0HKX5_9ACTN</name>
<dbReference type="EMBL" id="JACHEM010000021">
    <property type="protein sequence ID" value="MBB6439383.1"/>
    <property type="molecule type" value="Genomic_DNA"/>
</dbReference>
<proteinExistence type="predicted"/>
<gene>
    <name evidence="1" type="ORF">HNQ79_005895</name>
</gene>
<protein>
    <submittedName>
        <fullName evidence="1">Uncharacterized protein</fullName>
    </submittedName>
</protein>
<sequence length="63" mass="6979">MNDRTELITADCLMRNDRVVINSDELPYLVDAVTDMPNGRVRVTYSSGDAVEYATGEQVAVID</sequence>
<evidence type="ECO:0000313" key="2">
    <source>
        <dbReference type="Proteomes" id="UP000540423"/>
    </source>
</evidence>
<dbReference type="Proteomes" id="UP000540423">
    <property type="component" value="Unassembled WGS sequence"/>
</dbReference>
<evidence type="ECO:0000313" key="1">
    <source>
        <dbReference type="EMBL" id="MBB6439383.1"/>
    </source>
</evidence>
<dbReference type="AlphaFoldDB" id="A0A7X0HKX5"/>
<reference evidence="1 2" key="1">
    <citation type="submission" date="2020-08" db="EMBL/GenBank/DDBJ databases">
        <title>Genomic Encyclopedia of Type Strains, Phase IV (KMG-IV): sequencing the most valuable type-strain genomes for metagenomic binning, comparative biology and taxonomic classification.</title>
        <authorList>
            <person name="Goeker M."/>
        </authorList>
    </citation>
    <scope>NUCLEOTIDE SEQUENCE [LARGE SCALE GENOMIC DNA]</scope>
    <source>
        <strain evidence="1 2">DSM 40141</strain>
    </source>
</reference>
<comment type="caution">
    <text evidence="1">The sequence shown here is derived from an EMBL/GenBank/DDBJ whole genome shotgun (WGS) entry which is preliminary data.</text>
</comment>
<dbReference type="RefSeq" id="WP_185035924.1">
    <property type="nucleotide sequence ID" value="NZ_BNBN01000015.1"/>
</dbReference>
<organism evidence="1 2">
    <name type="scientific">Streptomyces candidus</name>
    <dbReference type="NCBI Taxonomy" id="67283"/>
    <lineage>
        <taxon>Bacteria</taxon>
        <taxon>Bacillati</taxon>
        <taxon>Actinomycetota</taxon>
        <taxon>Actinomycetes</taxon>
        <taxon>Kitasatosporales</taxon>
        <taxon>Streptomycetaceae</taxon>
        <taxon>Streptomyces</taxon>
    </lineage>
</organism>
<accession>A0A7X0HKX5</accession>
<keyword evidence="2" id="KW-1185">Reference proteome</keyword>